<comment type="caution">
    <text evidence="1">The sequence shown here is derived from an EMBL/GenBank/DDBJ whole genome shotgun (WGS) entry which is preliminary data.</text>
</comment>
<keyword evidence="2" id="KW-1185">Reference proteome</keyword>
<gene>
    <name evidence="1" type="ORF">GCM10009850_094560</name>
</gene>
<evidence type="ECO:0000313" key="2">
    <source>
        <dbReference type="Proteomes" id="UP001499843"/>
    </source>
</evidence>
<organism evidence="1 2">
    <name type="scientific">Nonomuraea monospora</name>
    <dbReference type="NCBI Taxonomy" id="568818"/>
    <lineage>
        <taxon>Bacteria</taxon>
        <taxon>Bacillati</taxon>
        <taxon>Actinomycetota</taxon>
        <taxon>Actinomycetes</taxon>
        <taxon>Streptosporangiales</taxon>
        <taxon>Streptosporangiaceae</taxon>
        <taxon>Nonomuraea</taxon>
    </lineage>
</organism>
<evidence type="ECO:0000313" key="1">
    <source>
        <dbReference type="EMBL" id="GAA2213992.1"/>
    </source>
</evidence>
<accession>A0ABN3CX27</accession>
<sequence>MRRRGVAVAWPAVASRAAVSRATAWRGGGLACGGLACGGLAYGGLPCGGVACGDLAYGGLARAVASRAVASRAVAWRGGRQVRDGLASVGGPGVMTGPAGRAARFGRQGSGVVRARAIASAWSAGSRCPAASARSAARVNAAT</sequence>
<proteinExistence type="predicted"/>
<name>A0ABN3CX27_9ACTN</name>
<protein>
    <submittedName>
        <fullName evidence="1">Uncharacterized protein</fullName>
    </submittedName>
</protein>
<reference evidence="1 2" key="1">
    <citation type="journal article" date="2019" name="Int. J. Syst. Evol. Microbiol.">
        <title>The Global Catalogue of Microorganisms (GCM) 10K type strain sequencing project: providing services to taxonomists for standard genome sequencing and annotation.</title>
        <authorList>
            <consortium name="The Broad Institute Genomics Platform"/>
            <consortium name="The Broad Institute Genome Sequencing Center for Infectious Disease"/>
            <person name="Wu L."/>
            <person name="Ma J."/>
        </authorList>
    </citation>
    <scope>NUCLEOTIDE SEQUENCE [LARGE SCALE GENOMIC DNA]</scope>
    <source>
        <strain evidence="1 2">JCM 16114</strain>
    </source>
</reference>
<dbReference type="EMBL" id="BAAAQX010000037">
    <property type="protein sequence ID" value="GAA2213992.1"/>
    <property type="molecule type" value="Genomic_DNA"/>
</dbReference>
<dbReference type="Proteomes" id="UP001499843">
    <property type="component" value="Unassembled WGS sequence"/>
</dbReference>